<dbReference type="EMBL" id="HG996473">
    <property type="protein sequence ID" value="CAG1855552.1"/>
    <property type="molecule type" value="Genomic_DNA"/>
</dbReference>
<proteinExistence type="predicted"/>
<gene>
    <name evidence="3" type="ORF">GSMUA_50860.1</name>
</gene>
<evidence type="ECO:0000256" key="1">
    <source>
        <dbReference type="SAM" id="MobiDB-lite"/>
    </source>
</evidence>
<feature type="region of interest" description="Disordered" evidence="1">
    <location>
        <begin position="41"/>
        <end position="79"/>
    </location>
</feature>
<protein>
    <submittedName>
        <fullName evidence="3">(wild Malaysian banana) hypothetical protein</fullName>
    </submittedName>
</protein>
<feature type="transmembrane region" description="Helical" evidence="2">
    <location>
        <begin position="123"/>
        <end position="143"/>
    </location>
</feature>
<organism evidence="3">
    <name type="scientific">Musa acuminata subsp. malaccensis</name>
    <name type="common">Wild banana</name>
    <name type="synonym">Musa malaccensis</name>
    <dbReference type="NCBI Taxonomy" id="214687"/>
    <lineage>
        <taxon>Eukaryota</taxon>
        <taxon>Viridiplantae</taxon>
        <taxon>Streptophyta</taxon>
        <taxon>Embryophyta</taxon>
        <taxon>Tracheophyta</taxon>
        <taxon>Spermatophyta</taxon>
        <taxon>Magnoliopsida</taxon>
        <taxon>Liliopsida</taxon>
        <taxon>Zingiberales</taxon>
        <taxon>Musaceae</taxon>
        <taxon>Musa</taxon>
    </lineage>
</organism>
<reference evidence="3" key="1">
    <citation type="submission" date="2021-03" db="EMBL/GenBank/DDBJ databases">
        <authorList>
            <consortium name="Genoscope - CEA"/>
            <person name="William W."/>
        </authorList>
    </citation>
    <scope>NUCLEOTIDE SEQUENCE</scope>
    <source>
        <strain evidence="3">Doubled-haploid Pahang</strain>
    </source>
</reference>
<feature type="compositionally biased region" description="Low complexity" evidence="1">
    <location>
        <begin position="44"/>
        <end position="54"/>
    </location>
</feature>
<evidence type="ECO:0000256" key="2">
    <source>
        <dbReference type="SAM" id="Phobius"/>
    </source>
</evidence>
<keyword evidence="2" id="KW-0472">Membrane</keyword>
<evidence type="ECO:0000313" key="3">
    <source>
        <dbReference type="EMBL" id="CAG1855552.1"/>
    </source>
</evidence>
<name>A0A8D7FJ16_MUSAM</name>
<sequence>MQPNHRLLDLFAPPAPAQRLIGFDKSYRSAIGRYRFVLRHGPVSSSSSSSSSASNKIASGGGRVLRDRVEEEEEEQEEESALLSLSCTSCCAAASSVAVKRSLGGGATACAPSESSRRWSERAGLAIIDLACVFPASIVYYIVLAKNRRPT</sequence>
<accession>A0A8D7FJ16</accession>
<feature type="compositionally biased region" description="Acidic residues" evidence="1">
    <location>
        <begin position="70"/>
        <end position="79"/>
    </location>
</feature>
<keyword evidence="2" id="KW-0812">Transmembrane</keyword>
<keyword evidence="2" id="KW-1133">Transmembrane helix</keyword>
<dbReference type="AlphaFoldDB" id="A0A8D7FJ16"/>